<keyword evidence="5 6" id="KW-0411">Iron-sulfur</keyword>
<dbReference type="PIRSF" id="PIRSF000139">
    <property type="entry name" value="Glc_ox_4Fe-4S"/>
    <property type="match status" value="1"/>
</dbReference>
<evidence type="ECO:0000313" key="8">
    <source>
        <dbReference type="EMBL" id="HFK95939.1"/>
    </source>
</evidence>
<accession>A0A831ZQI8</accession>
<dbReference type="PANTHER" id="PTHR32479">
    <property type="entry name" value="GLYCOLATE OXIDASE IRON-SULFUR SUBUNIT"/>
    <property type="match status" value="1"/>
</dbReference>
<evidence type="ECO:0000256" key="4">
    <source>
        <dbReference type="ARBA" id="ARBA00023004"/>
    </source>
</evidence>
<dbReference type="Gene3D" id="1.10.1060.10">
    <property type="entry name" value="Alpha-helical ferredoxin"/>
    <property type="match status" value="1"/>
</dbReference>
<evidence type="ECO:0000256" key="3">
    <source>
        <dbReference type="ARBA" id="ARBA00022737"/>
    </source>
</evidence>
<dbReference type="GO" id="GO:0051539">
    <property type="term" value="F:4 iron, 4 sulfur cluster binding"/>
    <property type="evidence" value="ECO:0007669"/>
    <property type="project" value="UniProtKB-UniRule"/>
</dbReference>
<name>A0A831ZQI8_9BACT</name>
<keyword evidence="2 6" id="KW-0479">Metal-binding</keyword>
<dbReference type="GO" id="GO:0046872">
    <property type="term" value="F:metal ion binding"/>
    <property type="evidence" value="ECO:0007669"/>
    <property type="project" value="UniProtKB-UniRule"/>
</dbReference>
<dbReference type="PROSITE" id="PS00198">
    <property type="entry name" value="4FE4S_FER_1"/>
    <property type="match status" value="2"/>
</dbReference>
<evidence type="ECO:0000256" key="2">
    <source>
        <dbReference type="ARBA" id="ARBA00022723"/>
    </source>
</evidence>
<dbReference type="GO" id="GO:0019154">
    <property type="term" value="F:glycolate dehydrogenase activity"/>
    <property type="evidence" value="ECO:0007669"/>
    <property type="project" value="UniProtKB-EC"/>
</dbReference>
<protein>
    <recommendedName>
        <fullName evidence="6">Glycolate oxidase iron-sulfur subunit</fullName>
        <ecNumber evidence="6">1.1.99.14</ecNumber>
    </recommendedName>
</protein>
<reference evidence="8" key="1">
    <citation type="journal article" date="2020" name="mSystems">
        <title>Genome- and Community-Level Interaction Insights into Carbon Utilization and Element Cycling Functions of Hydrothermarchaeota in Hydrothermal Sediment.</title>
        <authorList>
            <person name="Zhou Z."/>
            <person name="Liu Y."/>
            <person name="Xu W."/>
            <person name="Pan J."/>
            <person name="Luo Z.H."/>
            <person name="Li M."/>
        </authorList>
    </citation>
    <scope>NUCLEOTIDE SEQUENCE [LARGE SCALE GENOMIC DNA]</scope>
    <source>
        <strain evidence="8">SpSt-456</strain>
    </source>
</reference>
<sequence length="433" mass="47134">MAGMKDLARLVRELEDQLVVCMRCGMCQAVCPLYAETGREADVARGKLALLEGLSKEMFRDPKGVSQRLNRCLLCGSCAANCPSGVKVLDIFLKARAILAGYMGLSPLKKLILRGMLANPAFFDTFMEWGARFQDLFTKPANEVLGTSCARFATPLLGERHIKPLAPRPFHAELPALDSPAGSSGLKVAFFVGCLIDKIFPSVAHATLKVLQKHGVGVYLPDNQACCGIPAASSGDMTAFKKLVRHNLERFPVHRFDGLVTSCATCTSTIRKVWPVLFAEDGADILDRVRALSEKTMDIHEFLVGRLGVHPEAATPRSDAVPVTYHDPCHLKKSLGVFAEPRELLRANGNIRLVEMAQSDWCCGLGGSFSLEHYDLSSQVGRRKRDMVAATGARILATGCPACMIQFHDRLSQAGDAVQVRHAIELYAEALGP</sequence>
<proteinExistence type="predicted"/>
<evidence type="ECO:0000256" key="6">
    <source>
        <dbReference type="PIRNR" id="PIRNR000139"/>
    </source>
</evidence>
<dbReference type="EC" id="1.1.99.14" evidence="6"/>
<evidence type="ECO:0000256" key="1">
    <source>
        <dbReference type="ARBA" id="ARBA00022485"/>
    </source>
</evidence>
<dbReference type="InterPro" id="IPR017896">
    <property type="entry name" value="4Fe4S_Fe-S-bd"/>
</dbReference>
<dbReference type="InterPro" id="IPR012257">
    <property type="entry name" value="Glc_ox_4Fe-4S"/>
</dbReference>
<dbReference type="Pfam" id="PF02754">
    <property type="entry name" value="CCG"/>
    <property type="match status" value="2"/>
</dbReference>
<organism evidence="8">
    <name type="scientific">Desulfacinum infernum</name>
    <dbReference type="NCBI Taxonomy" id="35837"/>
    <lineage>
        <taxon>Bacteria</taxon>
        <taxon>Pseudomonadati</taxon>
        <taxon>Thermodesulfobacteriota</taxon>
        <taxon>Syntrophobacteria</taxon>
        <taxon>Syntrophobacterales</taxon>
        <taxon>Syntrophobacteraceae</taxon>
        <taxon>Desulfacinum</taxon>
    </lineage>
</organism>
<comment type="caution">
    <text evidence="8">The sequence shown here is derived from an EMBL/GenBank/DDBJ whole genome shotgun (WGS) entry which is preliminary data.</text>
</comment>
<comment type="catalytic activity">
    <reaction evidence="6">
        <text>glycolate + A = glyoxylate + AH2</text>
        <dbReference type="Rhea" id="RHEA:21264"/>
        <dbReference type="ChEBI" id="CHEBI:13193"/>
        <dbReference type="ChEBI" id="CHEBI:17499"/>
        <dbReference type="ChEBI" id="CHEBI:29805"/>
        <dbReference type="ChEBI" id="CHEBI:36655"/>
        <dbReference type="EC" id="1.1.99.14"/>
    </reaction>
</comment>
<keyword evidence="4 6" id="KW-0408">Iron</keyword>
<dbReference type="InterPro" id="IPR017900">
    <property type="entry name" value="4Fe4S_Fe_S_CS"/>
</dbReference>
<gene>
    <name evidence="8" type="ORF">ENS06_01280</name>
</gene>
<feature type="domain" description="4Fe-4S ferredoxin-type" evidence="7">
    <location>
        <begin position="63"/>
        <end position="92"/>
    </location>
</feature>
<comment type="catalytic activity">
    <reaction evidence="6">
        <text>(R)-lactate + A = pyruvate + AH2</text>
        <dbReference type="Rhea" id="RHEA:15089"/>
        <dbReference type="ChEBI" id="CHEBI:13193"/>
        <dbReference type="ChEBI" id="CHEBI:15361"/>
        <dbReference type="ChEBI" id="CHEBI:16004"/>
        <dbReference type="ChEBI" id="CHEBI:17499"/>
    </reaction>
</comment>
<dbReference type="InterPro" id="IPR009051">
    <property type="entry name" value="Helical_ferredxn"/>
</dbReference>
<keyword evidence="6" id="KW-0813">Transport</keyword>
<dbReference type="Pfam" id="PF13183">
    <property type="entry name" value="Fer4_8"/>
    <property type="match status" value="1"/>
</dbReference>
<keyword evidence="3" id="KW-0677">Repeat</keyword>
<dbReference type="AlphaFoldDB" id="A0A831ZQI8"/>
<comment type="function">
    <text evidence="6">Component of a complex that catalyzes the oxidation of glycolate to glyoxylate.</text>
</comment>
<evidence type="ECO:0000256" key="5">
    <source>
        <dbReference type="ARBA" id="ARBA00023014"/>
    </source>
</evidence>
<dbReference type="PANTHER" id="PTHR32479:SF20">
    <property type="entry name" value="GLYCOLATE OXIDASE IRON-SULFUR SUBUNIT"/>
    <property type="match status" value="1"/>
</dbReference>
<dbReference type="InterPro" id="IPR004017">
    <property type="entry name" value="Cys_rich_dom"/>
</dbReference>
<dbReference type="PROSITE" id="PS51379">
    <property type="entry name" value="4FE4S_FER_2"/>
    <property type="match status" value="2"/>
</dbReference>
<dbReference type="EMBL" id="DSTK01000005">
    <property type="protein sequence ID" value="HFK95939.1"/>
    <property type="molecule type" value="Genomic_DNA"/>
</dbReference>
<dbReference type="SUPFAM" id="SSF46548">
    <property type="entry name" value="alpha-helical ferredoxin"/>
    <property type="match status" value="1"/>
</dbReference>
<comment type="cofactor">
    <cofactor evidence="6">
        <name>[4Fe-4S] cluster</name>
        <dbReference type="ChEBI" id="CHEBI:49883"/>
    </cofactor>
    <text evidence="6">Binds 2 [4Fe-4S] clusters.</text>
</comment>
<keyword evidence="1 6" id="KW-0004">4Fe-4S</keyword>
<evidence type="ECO:0000259" key="7">
    <source>
        <dbReference type="PROSITE" id="PS51379"/>
    </source>
</evidence>
<keyword evidence="6" id="KW-0249">Electron transport</keyword>
<feature type="domain" description="4Fe-4S ferredoxin-type" evidence="7">
    <location>
        <begin position="11"/>
        <end position="41"/>
    </location>
</feature>